<evidence type="ECO:0000313" key="1">
    <source>
        <dbReference type="EMBL" id="GFE94841.1"/>
    </source>
</evidence>
<proteinExistence type="predicted"/>
<sequence length="70" mass="7411">MTDVDILEGVAHHASRHDEISAVITVYLFADGDVRIGEHGVMNSHQTVGLLGRAAEVICRALEKESAGAA</sequence>
<dbReference type="AlphaFoldDB" id="A0A6V8IB59"/>
<dbReference type="EMBL" id="BLJP01000023">
    <property type="protein sequence ID" value="GFE94841.1"/>
    <property type="molecule type" value="Genomic_DNA"/>
</dbReference>
<protein>
    <submittedName>
        <fullName evidence="1">Uncharacterized protein</fullName>
    </submittedName>
</protein>
<comment type="caution">
    <text evidence="1">The sequence shown here is derived from an EMBL/GenBank/DDBJ whole genome shotgun (WGS) entry which is preliminary data.</text>
</comment>
<evidence type="ECO:0000313" key="2">
    <source>
        <dbReference type="Proteomes" id="UP000548726"/>
    </source>
</evidence>
<dbReference type="RefSeq" id="WP_086655572.1">
    <property type="nucleotide sequence ID" value="NZ_BLJP01000023.1"/>
</dbReference>
<name>A0A6V8IB59_9PROT</name>
<keyword evidence="2" id="KW-1185">Reference proteome</keyword>
<dbReference type="OrthoDB" id="9907209at2"/>
<accession>A0A6V8IB59</accession>
<dbReference type="Proteomes" id="UP000548726">
    <property type="component" value="Unassembled WGS sequence"/>
</dbReference>
<reference evidence="1 2" key="1">
    <citation type="journal article" date="2020" name="Cell Rep.">
        <title>Local necrotic cells trigger systemic immune activation via gut microbiome dysbiosis in Drosophila.</title>
        <authorList>
            <person name="Kosakamoto H."/>
            <person name="Yamauchi T."/>
            <person name="Akuzawa-Tokita Y."/>
            <person name="Nishimura K."/>
            <person name="Soga T."/>
            <person name="Murakami T."/>
            <person name="Mori H."/>
            <person name="Yamamoto K."/>
            <person name="Miyazaki R."/>
            <person name="Koto A."/>
            <person name="Miura M."/>
            <person name="Obata F."/>
        </authorList>
    </citation>
    <scope>NUCLEOTIDE SEQUENCE [LARGE SCALE GENOMIC DNA]</scope>
    <source>
        <strain evidence="1 2">Ai</strain>
    </source>
</reference>
<organism evidence="1 2">
    <name type="scientific">Acetobacter persici</name>
    <dbReference type="NCBI Taxonomy" id="1076596"/>
    <lineage>
        <taxon>Bacteria</taxon>
        <taxon>Pseudomonadati</taxon>
        <taxon>Pseudomonadota</taxon>
        <taxon>Alphaproteobacteria</taxon>
        <taxon>Acetobacterales</taxon>
        <taxon>Acetobacteraceae</taxon>
        <taxon>Acetobacter</taxon>
    </lineage>
</organism>
<gene>
    <name evidence="1" type="ORF">DmAi_29000</name>
</gene>